<dbReference type="Proteomes" id="UP000053237">
    <property type="component" value="Unassembled WGS sequence"/>
</dbReference>
<proteinExistence type="predicted"/>
<comment type="caution">
    <text evidence="2">The sequence shown here is derived from an EMBL/GenBank/DDBJ whole genome shotgun (WGS) entry which is preliminary data.</text>
</comment>
<dbReference type="InterPro" id="IPR029052">
    <property type="entry name" value="Metallo-depent_PP-like"/>
</dbReference>
<dbReference type="PANTHER" id="PTHR12905:SF0">
    <property type="entry name" value="CALCINEURIN-LIKE PHOSPHOESTERASE DOMAIN-CONTAINING PROTEIN"/>
    <property type="match status" value="1"/>
</dbReference>
<dbReference type="CDD" id="cd07379">
    <property type="entry name" value="MPP_239FB"/>
    <property type="match status" value="1"/>
</dbReference>
<dbReference type="SUPFAM" id="SSF56300">
    <property type="entry name" value="Metallo-dependent phosphatases"/>
    <property type="match status" value="1"/>
</dbReference>
<dbReference type="AlphaFoldDB" id="A0A024FW05"/>
<accession>A0A024FW05</accession>
<organism evidence="2 3">
    <name type="scientific">Albugo candida</name>
    <dbReference type="NCBI Taxonomy" id="65357"/>
    <lineage>
        <taxon>Eukaryota</taxon>
        <taxon>Sar</taxon>
        <taxon>Stramenopiles</taxon>
        <taxon>Oomycota</taxon>
        <taxon>Peronosporomycetes</taxon>
        <taxon>Albuginales</taxon>
        <taxon>Albuginaceae</taxon>
        <taxon>Albugo</taxon>
    </lineage>
</organism>
<sequence>MRVVCVSDTHGLHDILARNASFPEGDLFIHAGDFTDTGDRQEVIDFNKWVGTLPYKYKIVIAGNHESTFDSAFYAKNWKKYGHSVQHDPAQVRALLTNALYLEDQAVMIDGFKVFGSPWQPEFCSWAFNLPRGKVLNEKWIAIPSDVDILVTHTPPLGYGDRVCFHNERVNIHVGDADLLTHVKNRIKPILHVFGHVHEGYGSAFDGNTTFFNASSCTHKYAAINPPLIFTLTEPRKRLQDTSVPEYSVMMHQWLRECSKTLTTRTSNGLTKSISSPNFIALCEQAERSHSILMENKKTSTKARLKDFRVDGTTAGLLFESTLKLRPVAGVHIRAMRYLFHQGHLDDTHDPSIRTLESVKSDLIRRNHLQPSRRHTDGVIPLESVPGTDRTTHKTDRVTIQREKKIGHRQGIARLSTMFEEQLCSSSNKVCASEEETSIVIKTVDCVLCEHNVPGHVHVEASCVNGSDIRAKNSAPCDVIATKTSCSKRLSSWF</sequence>
<dbReference type="EMBL" id="CAIX01000536">
    <property type="protein sequence ID" value="CCI11072.1"/>
    <property type="molecule type" value="Genomic_DNA"/>
</dbReference>
<evidence type="ECO:0000313" key="3">
    <source>
        <dbReference type="Proteomes" id="UP000053237"/>
    </source>
</evidence>
<keyword evidence="3" id="KW-1185">Reference proteome</keyword>
<feature type="domain" description="Calcineurin-like phosphoesterase" evidence="1">
    <location>
        <begin position="1"/>
        <end position="199"/>
    </location>
</feature>
<evidence type="ECO:0000259" key="1">
    <source>
        <dbReference type="Pfam" id="PF00149"/>
    </source>
</evidence>
<dbReference type="GO" id="GO:0016787">
    <property type="term" value="F:hydrolase activity"/>
    <property type="evidence" value="ECO:0007669"/>
    <property type="project" value="InterPro"/>
</dbReference>
<dbReference type="InParanoid" id="A0A024FW05"/>
<dbReference type="InterPro" id="IPR004843">
    <property type="entry name" value="Calcineurin-like_PHP"/>
</dbReference>
<name>A0A024FW05_9STRA</name>
<dbReference type="InterPro" id="IPR051693">
    <property type="entry name" value="UPF0046_metallophosphoest"/>
</dbReference>
<dbReference type="OrthoDB" id="630188at2759"/>
<evidence type="ECO:0000313" key="2">
    <source>
        <dbReference type="EMBL" id="CCI11072.1"/>
    </source>
</evidence>
<gene>
    <name evidence="2" type="ORF">BN9_123230</name>
</gene>
<dbReference type="PANTHER" id="PTHR12905">
    <property type="entry name" value="METALLOPHOSPHOESTERASE"/>
    <property type="match status" value="1"/>
</dbReference>
<dbReference type="Pfam" id="PF00149">
    <property type="entry name" value="Metallophos"/>
    <property type="match status" value="1"/>
</dbReference>
<protein>
    <recommendedName>
        <fullName evidence="1">Calcineurin-like phosphoesterase domain-containing protein</fullName>
    </recommendedName>
</protein>
<dbReference type="Gene3D" id="3.60.21.10">
    <property type="match status" value="1"/>
</dbReference>
<reference evidence="2 3" key="1">
    <citation type="submission" date="2012-05" db="EMBL/GenBank/DDBJ databases">
        <title>Recombination and specialization in a pathogen metapopulation.</title>
        <authorList>
            <person name="Gardiner A."/>
            <person name="Kemen E."/>
            <person name="Schultz-Larsen T."/>
            <person name="MacLean D."/>
            <person name="Van Oosterhout C."/>
            <person name="Jones J.D.G."/>
        </authorList>
    </citation>
    <scope>NUCLEOTIDE SEQUENCE [LARGE SCALE GENOMIC DNA]</scope>
    <source>
        <strain evidence="2 3">Ac Nc2</strain>
    </source>
</reference>